<dbReference type="InterPro" id="IPR054727">
    <property type="entry name" value="BICC1_KH"/>
</dbReference>
<reference evidence="3" key="1">
    <citation type="submission" date="2011-11" db="EMBL/GenBank/DDBJ databases">
        <title>Decoding the brain transcriptome of the Eastern honeybee (Apis cerana) based on pyrosequencing.</title>
        <authorList>
            <person name="Sun L."/>
            <person name="Zheng H."/>
            <person name="Wang Y."/>
            <person name="Xie X."/>
            <person name="Zhu Y."/>
            <person name="Gu W."/>
            <person name="Wang S."/>
        </authorList>
    </citation>
    <scope>NUCLEOTIDE SEQUENCE</scope>
    <source>
        <tissue evidence="3">Brain</tissue>
    </source>
</reference>
<dbReference type="GO" id="GO:0003723">
    <property type="term" value="F:RNA binding"/>
    <property type="evidence" value="ECO:0007669"/>
    <property type="project" value="InterPro"/>
</dbReference>
<feature type="domain" description="Protein bicaudal C homolog 1 KH-like" evidence="2">
    <location>
        <begin position="51"/>
        <end position="119"/>
    </location>
</feature>
<dbReference type="Gene3D" id="3.30.310.270">
    <property type="match status" value="1"/>
</dbReference>
<dbReference type="Pfam" id="PF22985">
    <property type="entry name" value="KH_BICC1"/>
    <property type="match status" value="1"/>
</dbReference>
<evidence type="ECO:0000259" key="2">
    <source>
        <dbReference type="Pfam" id="PF22985"/>
    </source>
</evidence>
<sequence length="261" mass="28887">MIMQRTGTQIMFPDAGDPNIPSLKKSNVTITGGIHNVYLARQQLVGSLPLVLMFDLPEDSMSSVDTDNISQLMQSLDVFINVRHKPKQNTLSVIIKGIERNASNIYEARKQLLGLDEPRVYAEIPTTYYIPNVGNIFQGNGSSNGSSPPSSLVTSLSDNLSNILTINTQTSPYCMSPISHSPSPLGLSPHWGLPPIPSMFSPLPLHHTYTYQQHLNHLLTTQHVMHNNAIPPHTHAQQNHGFPVSHNFTRTCLLAFTVFMD</sequence>
<proteinExistence type="evidence at transcript level"/>
<dbReference type="AlphaFoldDB" id="V9II81"/>
<dbReference type="GO" id="GO:0005737">
    <property type="term" value="C:cytoplasm"/>
    <property type="evidence" value="ECO:0007669"/>
    <property type="project" value="TreeGrafter"/>
</dbReference>
<dbReference type="EMBL" id="JR049032">
    <property type="protein sequence ID" value="AEY60838.1"/>
    <property type="molecule type" value="mRNA"/>
</dbReference>
<dbReference type="SUPFAM" id="SSF54791">
    <property type="entry name" value="Eukaryotic type KH-domain (KH-domain type I)"/>
    <property type="match status" value="1"/>
</dbReference>
<dbReference type="PANTHER" id="PTHR10627">
    <property type="entry name" value="SCP160"/>
    <property type="match status" value="1"/>
</dbReference>
<keyword evidence="1" id="KW-0677">Repeat</keyword>
<gene>
    <name evidence="3" type="ORF">ACCB10253</name>
</gene>
<evidence type="ECO:0000256" key="1">
    <source>
        <dbReference type="ARBA" id="ARBA00022737"/>
    </source>
</evidence>
<organism evidence="3">
    <name type="scientific">Apis cerana</name>
    <name type="common">Indian honeybee</name>
    <dbReference type="NCBI Taxonomy" id="7461"/>
    <lineage>
        <taxon>Eukaryota</taxon>
        <taxon>Metazoa</taxon>
        <taxon>Ecdysozoa</taxon>
        <taxon>Arthropoda</taxon>
        <taxon>Hexapoda</taxon>
        <taxon>Insecta</taxon>
        <taxon>Pterygota</taxon>
        <taxon>Neoptera</taxon>
        <taxon>Endopterygota</taxon>
        <taxon>Hymenoptera</taxon>
        <taxon>Apocrita</taxon>
        <taxon>Aculeata</taxon>
        <taxon>Apoidea</taxon>
        <taxon>Anthophila</taxon>
        <taxon>Apidae</taxon>
        <taxon>Apis</taxon>
    </lineage>
</organism>
<accession>V9II81</accession>
<name>V9II81_APICE</name>
<dbReference type="InterPro" id="IPR036612">
    <property type="entry name" value="KH_dom_type_1_sf"/>
</dbReference>
<evidence type="ECO:0000313" key="3">
    <source>
        <dbReference type="EMBL" id="AEY60838.1"/>
    </source>
</evidence>
<protein>
    <submittedName>
        <fullName evidence="3">Protein bicaudal C 1</fullName>
    </submittedName>
</protein>
<dbReference type="PANTHER" id="PTHR10627:SF69">
    <property type="entry name" value="PROTEIN BICAUDAL C"/>
    <property type="match status" value="1"/>
</dbReference>